<dbReference type="PANTHER" id="PTHR11908:SF157">
    <property type="entry name" value="XANTHINE DEHYDROGENASE SUBUNIT D-RELATED"/>
    <property type="match status" value="1"/>
</dbReference>
<sequence length="767" mass="81999">MMEKCAVVGQSIIRRDALDKVLGKTKFSADLKIEGMLYARVLRSKVPHALLKSIDVTAAEALPGVCVVLTARDVPGSNSHGIIFKDEPALISDKIRKIGDPLAVVAADSEALAEQALALIKVDVEELPAVLDAEQAMQPDAPKVHGDSNILSLRKIRKGDVAQAFLTADIIVEQEYRTQMQEHAYIEPEAGLAYMDSDVVVIKVSTQNTHFDCREVARNLNLPLNKVRIIQAPTGGGFGGKLDISVQIWLGLVALKTGRPVRMVYTREESLICSGKRHPCVLRYKTAADKTGRLLAVQAEVIADTGAYSSYGPAPITRLAVHATGPYEVPNVKIDAYTIYTNNPTCGAMRGFGVPQAAFAYEQQLDMVAEQAGITPLEVRLLNTVKEKSEMATGQIIEDGAGIDSTLKGAYEKAKARMDGLPVSNGGAKKRGYGIGCMFYGVGNTGQPNPAGAFIDFLDDGTVNLMVGAADIGQGSNTVLAQIVAEELGVHFTDVQVISADTGVTPDGGATSASRQTYISGNAALRAARTVKKIIIEEAAKLFGVAEELIVVRNRQIAVAGRESECCKNTREIIARCRQQGKMTIGHGWYNPDTTALDEETGAGNPYEAYAFGSQIVEIEVDEETGQIEVLNIYAAHDVGQAVNPLHVEAQIEGGSIMGLGYGIYEEVKVEQGRIKTPSFATYLIPTALDIPEIHSIIIEERVSTGPFGAKGLGETSLVPTAAAIANAVYDAVGVRIYSLPVTPEKVLQALRQKGAAARRSADDDDV</sequence>
<dbReference type="STRING" id="146817.SAMN04488502_102196"/>
<dbReference type="AlphaFoldDB" id="A0A1G9QJG5"/>
<dbReference type="Gene3D" id="3.30.365.10">
    <property type="entry name" value="Aldehyde oxidase/xanthine dehydrogenase, molybdopterin binding domain"/>
    <property type="match status" value="4"/>
</dbReference>
<feature type="domain" description="Aldehyde oxidase/xanthine dehydrogenase a/b hammerhead" evidence="1">
    <location>
        <begin position="22"/>
        <end position="128"/>
    </location>
</feature>
<dbReference type="GO" id="GO:0005506">
    <property type="term" value="F:iron ion binding"/>
    <property type="evidence" value="ECO:0007669"/>
    <property type="project" value="InterPro"/>
</dbReference>
<dbReference type="InterPro" id="IPR037165">
    <property type="entry name" value="AldOxase/xan_DH_Mopterin-bd_sf"/>
</dbReference>
<keyword evidence="3" id="KW-1185">Reference proteome</keyword>
<name>A0A1G9QJG5_9FIRM</name>
<protein>
    <submittedName>
        <fullName evidence="2">CO or xanthine dehydrogenase, Mo-binding subunit</fullName>
    </submittedName>
</protein>
<dbReference type="Pfam" id="PF01315">
    <property type="entry name" value="Ald_Xan_dh_C"/>
    <property type="match status" value="1"/>
</dbReference>
<evidence type="ECO:0000259" key="1">
    <source>
        <dbReference type="SMART" id="SM01008"/>
    </source>
</evidence>
<dbReference type="EMBL" id="FNHB01000002">
    <property type="protein sequence ID" value="SDM11123.1"/>
    <property type="molecule type" value="Genomic_DNA"/>
</dbReference>
<dbReference type="SUPFAM" id="SSF54665">
    <property type="entry name" value="CO dehydrogenase molybdoprotein N-domain-like"/>
    <property type="match status" value="1"/>
</dbReference>
<evidence type="ECO:0000313" key="2">
    <source>
        <dbReference type="EMBL" id="SDM11123.1"/>
    </source>
</evidence>
<dbReference type="GO" id="GO:0016491">
    <property type="term" value="F:oxidoreductase activity"/>
    <property type="evidence" value="ECO:0007669"/>
    <property type="project" value="InterPro"/>
</dbReference>
<proteinExistence type="predicted"/>
<dbReference type="RefSeq" id="WP_217636855.1">
    <property type="nucleotide sequence ID" value="NZ_FNHB01000002.1"/>
</dbReference>
<dbReference type="Gene3D" id="3.90.1170.50">
    <property type="entry name" value="Aldehyde oxidase/xanthine dehydrogenase, a/b hammerhead"/>
    <property type="match status" value="1"/>
</dbReference>
<dbReference type="InterPro" id="IPR036856">
    <property type="entry name" value="Ald_Oxase/Xan_DH_a/b_sf"/>
</dbReference>
<dbReference type="PANTHER" id="PTHR11908">
    <property type="entry name" value="XANTHINE DEHYDROGENASE"/>
    <property type="match status" value="1"/>
</dbReference>
<dbReference type="InterPro" id="IPR008274">
    <property type="entry name" value="AldOxase/xan_DH_MoCoBD1"/>
</dbReference>
<organism evidence="2 3">
    <name type="scientific">Dendrosporobacter quercicolus</name>
    <dbReference type="NCBI Taxonomy" id="146817"/>
    <lineage>
        <taxon>Bacteria</taxon>
        <taxon>Bacillati</taxon>
        <taxon>Bacillota</taxon>
        <taxon>Negativicutes</taxon>
        <taxon>Selenomonadales</taxon>
        <taxon>Sporomusaceae</taxon>
        <taxon>Dendrosporobacter</taxon>
    </lineage>
</organism>
<gene>
    <name evidence="2" type="ORF">SAMN04488502_102196</name>
</gene>
<dbReference type="InterPro" id="IPR046867">
    <property type="entry name" value="AldOxase/xan_DH_MoCoBD2"/>
</dbReference>
<dbReference type="Pfam" id="PF02738">
    <property type="entry name" value="MoCoBD_1"/>
    <property type="match status" value="1"/>
</dbReference>
<dbReference type="InterPro" id="IPR000674">
    <property type="entry name" value="Ald_Oxase/Xan_DH_a/b"/>
</dbReference>
<reference evidence="2 3" key="1">
    <citation type="submission" date="2016-10" db="EMBL/GenBank/DDBJ databases">
        <authorList>
            <person name="de Groot N.N."/>
        </authorList>
    </citation>
    <scope>NUCLEOTIDE SEQUENCE [LARGE SCALE GENOMIC DNA]</scope>
    <source>
        <strain evidence="2 3">DSM 1736</strain>
    </source>
</reference>
<dbReference type="InterPro" id="IPR016208">
    <property type="entry name" value="Ald_Oxase/xanthine_DH-like"/>
</dbReference>
<dbReference type="Pfam" id="PF20256">
    <property type="entry name" value="MoCoBD_2"/>
    <property type="match status" value="1"/>
</dbReference>
<evidence type="ECO:0000313" key="3">
    <source>
        <dbReference type="Proteomes" id="UP000214880"/>
    </source>
</evidence>
<dbReference type="Proteomes" id="UP000214880">
    <property type="component" value="Unassembled WGS sequence"/>
</dbReference>
<dbReference type="SMART" id="SM01008">
    <property type="entry name" value="Ald_Xan_dh_C"/>
    <property type="match status" value="1"/>
</dbReference>
<accession>A0A1G9QJG5</accession>
<dbReference type="SUPFAM" id="SSF56003">
    <property type="entry name" value="Molybdenum cofactor-binding domain"/>
    <property type="match status" value="1"/>
</dbReference>